<dbReference type="PANTHER" id="PTHR23140:SF4">
    <property type="entry name" value="PROTEIN CBR-NRD-1"/>
    <property type="match status" value="1"/>
</dbReference>
<keyword evidence="1" id="KW-0694">RNA-binding</keyword>
<dbReference type="InterPro" id="IPR008942">
    <property type="entry name" value="ENTH_VHS"/>
</dbReference>
<dbReference type="SMART" id="SM00582">
    <property type="entry name" value="RPR"/>
    <property type="match status" value="1"/>
</dbReference>
<proteinExistence type="predicted"/>
<gene>
    <name evidence="4" type="ORF">OKA104_LOCUS32319</name>
</gene>
<evidence type="ECO:0000256" key="1">
    <source>
        <dbReference type="ARBA" id="ARBA00022884"/>
    </source>
</evidence>
<dbReference type="GO" id="GO:0005634">
    <property type="term" value="C:nucleus"/>
    <property type="evidence" value="ECO:0007669"/>
    <property type="project" value="TreeGrafter"/>
</dbReference>
<evidence type="ECO:0000259" key="3">
    <source>
        <dbReference type="PROSITE" id="PS51391"/>
    </source>
</evidence>
<dbReference type="PROSITE" id="PS51391">
    <property type="entry name" value="CID"/>
    <property type="match status" value="1"/>
</dbReference>
<dbReference type="InterPro" id="IPR006569">
    <property type="entry name" value="CID_dom"/>
</dbReference>
<evidence type="ECO:0000313" key="5">
    <source>
        <dbReference type="Proteomes" id="UP000663881"/>
    </source>
</evidence>
<evidence type="ECO:0000313" key="4">
    <source>
        <dbReference type="EMBL" id="CAF4043326.1"/>
    </source>
</evidence>
<sequence>MSGSQEELVKEFVHELQSIMDNRPPISKAKMMSITKSALKAIKFYKYIVMNVEKFIMKCKPEYKIPGLYVIDSIIRQSRHQYGVEKDVYGTRFAKNILTTLHHIDKCPPDDRNKITRVLNLWEKNAIFPSDLIRQLFEVHQFNVNTDEVSAAVAPSHDKPSSEKSSSGKELDRFRELQETLMRASAKGDPDTTSILTEIQQITNQLLESQKKSTTANNSGDEPSSTTTSMINPIEPVQSNVANVLDDFDYGSDNDDDEPRRQTNTNITSSFPSHNISQPIQYLPPPPGMLINPNHSNTVSFPITDANNMSISMSFDPTHPPPIFFQQPLPSSLSTQQHQQIHFNDNRQMLHQ</sequence>
<dbReference type="Gene3D" id="1.25.40.90">
    <property type="match status" value="1"/>
</dbReference>
<feature type="region of interest" description="Disordered" evidence="2">
    <location>
        <begin position="208"/>
        <end position="233"/>
    </location>
</feature>
<dbReference type="CDD" id="cd16983">
    <property type="entry name" value="CID_SCAF8_like"/>
    <property type="match status" value="1"/>
</dbReference>
<feature type="non-terminal residue" evidence="4">
    <location>
        <position position="1"/>
    </location>
</feature>
<evidence type="ECO:0000256" key="2">
    <source>
        <dbReference type="SAM" id="MobiDB-lite"/>
    </source>
</evidence>
<feature type="domain" description="CID" evidence="3">
    <location>
        <begin position="4"/>
        <end position="144"/>
    </location>
</feature>
<feature type="region of interest" description="Disordered" evidence="2">
    <location>
        <begin position="151"/>
        <end position="172"/>
    </location>
</feature>
<accession>A0A819R879</accession>
<dbReference type="EMBL" id="CAJOAY010003859">
    <property type="protein sequence ID" value="CAF4043326.1"/>
    <property type="molecule type" value="Genomic_DNA"/>
</dbReference>
<feature type="compositionally biased region" description="Acidic residues" evidence="2">
    <location>
        <begin position="246"/>
        <end position="257"/>
    </location>
</feature>
<name>A0A819R879_9BILA</name>
<dbReference type="PANTHER" id="PTHR23140">
    <property type="entry name" value="RNA PROCESSING PROTEIN LD23810P"/>
    <property type="match status" value="1"/>
</dbReference>
<comment type="caution">
    <text evidence="4">The sequence shown here is derived from an EMBL/GenBank/DDBJ whole genome shotgun (WGS) entry which is preliminary data.</text>
</comment>
<dbReference type="Proteomes" id="UP000663881">
    <property type="component" value="Unassembled WGS sequence"/>
</dbReference>
<feature type="compositionally biased region" description="Polar residues" evidence="2">
    <location>
        <begin position="262"/>
        <end position="280"/>
    </location>
</feature>
<feature type="region of interest" description="Disordered" evidence="2">
    <location>
        <begin position="246"/>
        <end position="284"/>
    </location>
</feature>
<dbReference type="SUPFAM" id="SSF48464">
    <property type="entry name" value="ENTH/VHS domain"/>
    <property type="match status" value="1"/>
</dbReference>
<dbReference type="GO" id="GO:0003723">
    <property type="term" value="F:RNA binding"/>
    <property type="evidence" value="ECO:0007669"/>
    <property type="project" value="UniProtKB-KW"/>
</dbReference>
<reference evidence="4" key="1">
    <citation type="submission" date="2021-02" db="EMBL/GenBank/DDBJ databases">
        <authorList>
            <person name="Nowell W R."/>
        </authorList>
    </citation>
    <scope>NUCLEOTIDE SEQUENCE</scope>
</reference>
<dbReference type="Pfam" id="PF04818">
    <property type="entry name" value="CID"/>
    <property type="match status" value="1"/>
</dbReference>
<protein>
    <recommendedName>
        <fullName evidence="3">CID domain-containing protein</fullName>
    </recommendedName>
</protein>
<feature type="compositionally biased region" description="Basic and acidic residues" evidence="2">
    <location>
        <begin position="156"/>
        <end position="172"/>
    </location>
</feature>
<dbReference type="FunFam" id="1.25.40.90:FF:000004">
    <property type="entry name" value="splicing factor, arginine/serine-rich 15"/>
    <property type="match status" value="1"/>
</dbReference>
<dbReference type="AlphaFoldDB" id="A0A819R879"/>
<organism evidence="4 5">
    <name type="scientific">Adineta steineri</name>
    <dbReference type="NCBI Taxonomy" id="433720"/>
    <lineage>
        <taxon>Eukaryota</taxon>
        <taxon>Metazoa</taxon>
        <taxon>Spiralia</taxon>
        <taxon>Gnathifera</taxon>
        <taxon>Rotifera</taxon>
        <taxon>Eurotatoria</taxon>
        <taxon>Bdelloidea</taxon>
        <taxon>Adinetida</taxon>
        <taxon>Adinetidae</taxon>
        <taxon>Adineta</taxon>
    </lineage>
</organism>
<dbReference type="InterPro" id="IPR051485">
    <property type="entry name" value="SR-CTD_assoc_factor"/>
</dbReference>